<evidence type="ECO:0000313" key="2">
    <source>
        <dbReference type="EMBL" id="TNV16142.1"/>
    </source>
</evidence>
<keyword evidence="1" id="KW-0812">Transmembrane</keyword>
<dbReference type="EMBL" id="VEWL01000005">
    <property type="protein sequence ID" value="TNV16142.1"/>
    <property type="molecule type" value="Genomic_DNA"/>
</dbReference>
<sequence length="196" mass="21448">MKLSEPGVTAVSGEIVQISASISQLDVSNQNVNRLYPFIMLKTGNGDVIRINDLVADVHIDQHVGVGLNSTFYLIKIRHMTKFKQINLALAAVSENGTGIIDLPQRLITSLFVMNIFIGCVSIFFCVGLLGPELAYFFGFPAIVLGALIGFGFFAHLLRSAMSFARARTKAERLRKKLIGAANDRDAYRGMAVKNI</sequence>
<comment type="caution">
    <text evidence="2">The sequence shown here is derived from an EMBL/GenBank/DDBJ whole genome shotgun (WGS) entry which is preliminary data.</text>
</comment>
<keyword evidence="1" id="KW-1133">Transmembrane helix</keyword>
<organism evidence="2 3">
    <name type="scientific">Ochrobactrum teleogrylli</name>
    <dbReference type="NCBI Taxonomy" id="2479765"/>
    <lineage>
        <taxon>Bacteria</taxon>
        <taxon>Pseudomonadati</taxon>
        <taxon>Pseudomonadota</taxon>
        <taxon>Alphaproteobacteria</taxon>
        <taxon>Hyphomicrobiales</taxon>
        <taxon>Brucellaceae</taxon>
        <taxon>Brucella/Ochrobactrum group</taxon>
        <taxon>Ochrobactrum</taxon>
    </lineage>
</organism>
<dbReference type="RefSeq" id="WP_140024776.1">
    <property type="nucleotide sequence ID" value="NZ_JBHUFG010000018.1"/>
</dbReference>
<gene>
    <name evidence="2" type="ORF">FIC94_09925</name>
</gene>
<evidence type="ECO:0000256" key="1">
    <source>
        <dbReference type="SAM" id="Phobius"/>
    </source>
</evidence>
<accession>A0ABY2Y448</accession>
<feature type="transmembrane region" description="Helical" evidence="1">
    <location>
        <begin position="111"/>
        <end position="130"/>
    </location>
</feature>
<protein>
    <submittedName>
        <fullName evidence="2">Uncharacterized protein</fullName>
    </submittedName>
</protein>
<keyword evidence="3" id="KW-1185">Reference proteome</keyword>
<keyword evidence="1" id="KW-0472">Membrane</keyword>
<feature type="transmembrane region" description="Helical" evidence="1">
    <location>
        <begin position="136"/>
        <end position="158"/>
    </location>
</feature>
<evidence type="ECO:0000313" key="3">
    <source>
        <dbReference type="Proteomes" id="UP000312784"/>
    </source>
</evidence>
<proteinExistence type="predicted"/>
<reference evidence="2 3" key="1">
    <citation type="submission" date="2019-06" db="EMBL/GenBank/DDBJ databases">
        <title>Ochrobactrum cricket sp.nov., isolated from the insect Teleogryllus occipitalis living in deserted cropland.</title>
        <authorList>
            <person name="Hu M."/>
        </authorList>
    </citation>
    <scope>NUCLEOTIDE SEQUENCE [LARGE SCALE GENOMIC DNA]</scope>
    <source>
        <strain evidence="2 3">LCB8</strain>
    </source>
</reference>
<name>A0ABY2Y448_9HYPH</name>
<dbReference type="Proteomes" id="UP000312784">
    <property type="component" value="Unassembled WGS sequence"/>
</dbReference>